<comment type="caution">
    <text evidence="1">The sequence shown here is derived from an EMBL/GenBank/DDBJ whole genome shotgun (WGS) entry which is preliminary data.</text>
</comment>
<organism evidence="1">
    <name type="scientific">marine sediment metagenome</name>
    <dbReference type="NCBI Taxonomy" id="412755"/>
    <lineage>
        <taxon>unclassified sequences</taxon>
        <taxon>metagenomes</taxon>
        <taxon>ecological metagenomes</taxon>
    </lineage>
</organism>
<protein>
    <submittedName>
        <fullName evidence="1">Uncharacterized protein</fullName>
    </submittedName>
</protein>
<dbReference type="Gene3D" id="1.25.40.10">
    <property type="entry name" value="Tetratricopeptide repeat domain"/>
    <property type="match status" value="1"/>
</dbReference>
<reference evidence="1" key="1">
    <citation type="journal article" date="2014" name="Front. Microbiol.">
        <title>High frequency of phylogenetically diverse reductive dehalogenase-homologous genes in deep subseafloor sedimentary metagenomes.</title>
        <authorList>
            <person name="Kawai M."/>
            <person name="Futagami T."/>
            <person name="Toyoda A."/>
            <person name="Takaki Y."/>
            <person name="Nishi S."/>
            <person name="Hori S."/>
            <person name="Arai W."/>
            <person name="Tsubouchi T."/>
            <person name="Morono Y."/>
            <person name="Uchiyama I."/>
            <person name="Ito T."/>
            <person name="Fujiyama A."/>
            <person name="Inagaki F."/>
            <person name="Takami H."/>
        </authorList>
    </citation>
    <scope>NUCLEOTIDE SEQUENCE</scope>
    <source>
        <strain evidence="1">Expedition CK06-06</strain>
    </source>
</reference>
<dbReference type="InterPro" id="IPR011990">
    <property type="entry name" value="TPR-like_helical_dom_sf"/>
</dbReference>
<dbReference type="EMBL" id="BARV01043396">
    <property type="protein sequence ID" value="GAI62791.1"/>
    <property type="molecule type" value="Genomic_DNA"/>
</dbReference>
<feature type="non-terminal residue" evidence="1">
    <location>
        <position position="111"/>
    </location>
</feature>
<evidence type="ECO:0000313" key="1">
    <source>
        <dbReference type="EMBL" id="GAI62791.1"/>
    </source>
</evidence>
<dbReference type="AlphaFoldDB" id="X1R6Y6"/>
<feature type="non-terminal residue" evidence="1">
    <location>
        <position position="1"/>
    </location>
</feature>
<dbReference type="SUPFAM" id="SSF48452">
    <property type="entry name" value="TPR-like"/>
    <property type="match status" value="1"/>
</dbReference>
<accession>X1R6Y6</accession>
<gene>
    <name evidence="1" type="ORF">S06H3_64800</name>
</gene>
<name>X1R6Y6_9ZZZZ</name>
<proteinExistence type="predicted"/>
<sequence length="111" mass="12638">GLRQWQRANRAEQGLVLGNKAYDEQKWEQAAANLGRYLTVEQNDVPALLKYAEAQLKIRPSKRNNIQQAISAYRAALRADPNNSEAAMRLTEVYLIWGMPGEAELIANRWL</sequence>